<keyword evidence="1" id="KW-0472">Membrane</keyword>
<accession>A0A517Y2Z2</accession>
<keyword evidence="1" id="KW-1133">Transmembrane helix</keyword>
<dbReference type="KEGG" id="uli:ETAA1_61220"/>
<keyword evidence="1" id="KW-0812">Transmembrane</keyword>
<keyword evidence="3" id="KW-1185">Reference proteome</keyword>
<evidence type="ECO:0000313" key="3">
    <source>
        <dbReference type="Proteomes" id="UP000319576"/>
    </source>
</evidence>
<dbReference type="Proteomes" id="UP000319576">
    <property type="component" value="Chromosome"/>
</dbReference>
<dbReference type="EMBL" id="CP036273">
    <property type="protein sequence ID" value="QDU24109.1"/>
    <property type="molecule type" value="Genomic_DNA"/>
</dbReference>
<dbReference type="AlphaFoldDB" id="A0A517Y2Z2"/>
<feature type="transmembrane region" description="Helical" evidence="1">
    <location>
        <begin position="6"/>
        <end position="25"/>
    </location>
</feature>
<evidence type="ECO:0000313" key="2">
    <source>
        <dbReference type="EMBL" id="QDU24109.1"/>
    </source>
</evidence>
<gene>
    <name evidence="2" type="ORF">ETAA1_61220</name>
</gene>
<sequence length="32" mass="3359">MRKLMWWVGVPAAVVVVGAAWVTVFPSESGAG</sequence>
<protein>
    <submittedName>
        <fullName evidence="2">Uncharacterized protein</fullName>
    </submittedName>
</protein>
<name>A0A517Y2Z2_9BACT</name>
<reference evidence="2 3" key="1">
    <citation type="submission" date="2019-02" db="EMBL/GenBank/DDBJ databases">
        <title>Deep-cultivation of Planctomycetes and their phenomic and genomic characterization uncovers novel biology.</title>
        <authorList>
            <person name="Wiegand S."/>
            <person name="Jogler M."/>
            <person name="Boedeker C."/>
            <person name="Pinto D."/>
            <person name="Vollmers J."/>
            <person name="Rivas-Marin E."/>
            <person name="Kohn T."/>
            <person name="Peeters S.H."/>
            <person name="Heuer A."/>
            <person name="Rast P."/>
            <person name="Oberbeckmann S."/>
            <person name="Bunk B."/>
            <person name="Jeske O."/>
            <person name="Meyerdierks A."/>
            <person name="Storesund J.E."/>
            <person name="Kallscheuer N."/>
            <person name="Luecker S."/>
            <person name="Lage O.M."/>
            <person name="Pohl T."/>
            <person name="Merkel B.J."/>
            <person name="Hornburger P."/>
            <person name="Mueller R.-W."/>
            <person name="Bruemmer F."/>
            <person name="Labrenz M."/>
            <person name="Spormann A.M."/>
            <person name="Op den Camp H."/>
            <person name="Overmann J."/>
            <person name="Amann R."/>
            <person name="Jetten M.S.M."/>
            <person name="Mascher T."/>
            <person name="Medema M.H."/>
            <person name="Devos D.P."/>
            <person name="Kaster A.-K."/>
            <person name="Ovreas L."/>
            <person name="Rohde M."/>
            <person name="Galperin M.Y."/>
            <person name="Jogler C."/>
        </authorList>
    </citation>
    <scope>NUCLEOTIDE SEQUENCE [LARGE SCALE GENOMIC DNA]</scope>
    <source>
        <strain evidence="2 3">ETA_A1</strain>
    </source>
</reference>
<evidence type="ECO:0000256" key="1">
    <source>
        <dbReference type="SAM" id="Phobius"/>
    </source>
</evidence>
<proteinExistence type="predicted"/>
<organism evidence="2 3">
    <name type="scientific">Urbifossiella limnaea</name>
    <dbReference type="NCBI Taxonomy" id="2528023"/>
    <lineage>
        <taxon>Bacteria</taxon>
        <taxon>Pseudomonadati</taxon>
        <taxon>Planctomycetota</taxon>
        <taxon>Planctomycetia</taxon>
        <taxon>Gemmatales</taxon>
        <taxon>Gemmataceae</taxon>
        <taxon>Urbifossiella</taxon>
    </lineage>
</organism>